<name>G3HSS7_CRIGR</name>
<dbReference type="Proteomes" id="UP000001075">
    <property type="component" value="Unassembled WGS sequence"/>
</dbReference>
<evidence type="ECO:0000313" key="2">
    <source>
        <dbReference type="EMBL" id="EGW05067.1"/>
    </source>
</evidence>
<sequence length="132" mass="14134">MIADICFGKEGLLEKPLNELITNPRKSLPKFSTCVTHIGKTVRASLLNQDGIRITAQLAQKGECCHCPHKELASASPCLLKILQILSINSCQANPSGSLTGQIQKPTHHTGSPTGNRGPQGRQANTKNAPPF</sequence>
<protein>
    <submittedName>
        <fullName evidence="2">Uncharacterized protein</fullName>
    </submittedName>
</protein>
<evidence type="ECO:0000313" key="3">
    <source>
        <dbReference type="Proteomes" id="UP000001075"/>
    </source>
</evidence>
<organism evidence="2 3">
    <name type="scientific">Cricetulus griseus</name>
    <name type="common">Chinese hamster</name>
    <name type="synonym">Cricetulus barabensis griseus</name>
    <dbReference type="NCBI Taxonomy" id="10029"/>
    <lineage>
        <taxon>Eukaryota</taxon>
        <taxon>Metazoa</taxon>
        <taxon>Chordata</taxon>
        <taxon>Craniata</taxon>
        <taxon>Vertebrata</taxon>
        <taxon>Euteleostomi</taxon>
        <taxon>Mammalia</taxon>
        <taxon>Eutheria</taxon>
        <taxon>Euarchontoglires</taxon>
        <taxon>Glires</taxon>
        <taxon>Rodentia</taxon>
        <taxon>Myomorpha</taxon>
        <taxon>Muroidea</taxon>
        <taxon>Cricetidae</taxon>
        <taxon>Cricetinae</taxon>
        <taxon>Cricetulus</taxon>
    </lineage>
</organism>
<reference evidence="3" key="1">
    <citation type="journal article" date="2011" name="Nat. Biotechnol.">
        <title>The genomic sequence of the Chinese hamster ovary (CHO)-K1 cell line.</title>
        <authorList>
            <person name="Xu X."/>
            <person name="Nagarajan H."/>
            <person name="Lewis N.E."/>
            <person name="Pan S."/>
            <person name="Cai Z."/>
            <person name="Liu X."/>
            <person name="Chen W."/>
            <person name="Xie M."/>
            <person name="Wang W."/>
            <person name="Hammond S."/>
            <person name="Andersen M.R."/>
            <person name="Neff N."/>
            <person name="Passarelli B."/>
            <person name="Koh W."/>
            <person name="Fan H.C."/>
            <person name="Wang J."/>
            <person name="Gui Y."/>
            <person name="Lee K.H."/>
            <person name="Betenbaugh M.J."/>
            <person name="Quake S.R."/>
            <person name="Famili I."/>
            <person name="Palsson B.O."/>
            <person name="Wang J."/>
        </authorList>
    </citation>
    <scope>NUCLEOTIDE SEQUENCE [LARGE SCALE GENOMIC DNA]</scope>
    <source>
        <strain evidence="3">CHO K1 cell line</strain>
    </source>
</reference>
<dbReference type="EMBL" id="JH000672">
    <property type="protein sequence ID" value="EGW05067.1"/>
    <property type="molecule type" value="Genomic_DNA"/>
</dbReference>
<dbReference type="InParanoid" id="G3HSS7"/>
<accession>G3HSS7</accession>
<feature type="region of interest" description="Disordered" evidence="1">
    <location>
        <begin position="95"/>
        <end position="132"/>
    </location>
</feature>
<proteinExistence type="predicted"/>
<evidence type="ECO:0000256" key="1">
    <source>
        <dbReference type="SAM" id="MobiDB-lite"/>
    </source>
</evidence>
<gene>
    <name evidence="2" type="ORF">I79_013921</name>
</gene>
<dbReference type="AlphaFoldDB" id="G3HSS7"/>